<dbReference type="InterPro" id="IPR050090">
    <property type="entry name" value="Tyrosine_recombinase_XerCD"/>
</dbReference>
<evidence type="ECO:0000256" key="5">
    <source>
        <dbReference type="ARBA" id="ARBA00023172"/>
    </source>
</evidence>
<keyword evidence="10" id="KW-1185">Reference proteome</keyword>
<dbReference type="Proteomes" id="UP001501764">
    <property type="component" value="Unassembled WGS sequence"/>
</dbReference>
<comment type="similarity">
    <text evidence="2">Belongs to the 'phage' integrase family.</text>
</comment>
<dbReference type="SUPFAM" id="SSF56349">
    <property type="entry name" value="DNA breaking-rejoining enzymes"/>
    <property type="match status" value="1"/>
</dbReference>
<feature type="domain" description="Tyr recombinase" evidence="7">
    <location>
        <begin position="163"/>
        <end position="373"/>
    </location>
</feature>
<evidence type="ECO:0000313" key="10">
    <source>
        <dbReference type="Proteomes" id="UP001501764"/>
    </source>
</evidence>
<dbReference type="PANTHER" id="PTHR30349">
    <property type="entry name" value="PHAGE INTEGRASE-RELATED"/>
    <property type="match status" value="1"/>
</dbReference>
<keyword evidence="5" id="KW-0233">DNA recombination</keyword>
<dbReference type="InterPro" id="IPR013762">
    <property type="entry name" value="Integrase-like_cat_sf"/>
</dbReference>
<comment type="function">
    <text evidence="1">Site-specific tyrosine recombinase, which acts by catalyzing the cutting and rejoining of the recombining DNA molecules.</text>
</comment>
<dbReference type="PANTHER" id="PTHR30349:SF64">
    <property type="entry name" value="PROPHAGE INTEGRASE INTD-RELATED"/>
    <property type="match status" value="1"/>
</dbReference>
<evidence type="ECO:0000256" key="6">
    <source>
        <dbReference type="PROSITE-ProRule" id="PRU01248"/>
    </source>
</evidence>
<reference evidence="9 10" key="1">
    <citation type="journal article" date="2019" name="Int. J. Syst. Evol. Microbiol.">
        <title>The Global Catalogue of Microorganisms (GCM) 10K type strain sequencing project: providing services to taxonomists for standard genome sequencing and annotation.</title>
        <authorList>
            <consortium name="The Broad Institute Genomics Platform"/>
            <consortium name="The Broad Institute Genome Sequencing Center for Infectious Disease"/>
            <person name="Wu L."/>
            <person name="Ma J."/>
        </authorList>
    </citation>
    <scope>NUCLEOTIDE SEQUENCE [LARGE SCALE GENOMIC DNA]</scope>
    <source>
        <strain evidence="9 10">JCM 6485</strain>
    </source>
</reference>
<organism evidence="9 10">
    <name type="scientific">Clostridium nitritogenes</name>
    <dbReference type="NCBI Taxonomy" id="83340"/>
    <lineage>
        <taxon>Bacteria</taxon>
        <taxon>Bacillati</taxon>
        <taxon>Bacillota</taxon>
        <taxon>Clostridia</taxon>
        <taxon>Eubacteriales</taxon>
        <taxon>Clostridiaceae</taxon>
        <taxon>Clostridium</taxon>
    </lineage>
</organism>
<dbReference type="Pfam" id="PF14659">
    <property type="entry name" value="Phage_int_SAM_3"/>
    <property type="match status" value="1"/>
</dbReference>
<evidence type="ECO:0000256" key="3">
    <source>
        <dbReference type="ARBA" id="ARBA00022908"/>
    </source>
</evidence>
<comment type="caution">
    <text evidence="9">The sequence shown here is derived from an EMBL/GenBank/DDBJ whole genome shotgun (WGS) entry which is preliminary data.</text>
</comment>
<keyword evidence="4 6" id="KW-0238">DNA-binding</keyword>
<dbReference type="Pfam" id="PF00589">
    <property type="entry name" value="Phage_integrase"/>
    <property type="match status" value="1"/>
</dbReference>
<evidence type="ECO:0000259" key="7">
    <source>
        <dbReference type="PROSITE" id="PS51898"/>
    </source>
</evidence>
<gene>
    <name evidence="9" type="ORF">GCM10008916_07780</name>
</gene>
<dbReference type="CDD" id="cd01189">
    <property type="entry name" value="INT_ICEBs1_C_like"/>
    <property type="match status" value="1"/>
</dbReference>
<sequence length="382" mass="44994">MQGSVRKKGNSWYYRYYTYVNGEKKQIERKGGITKKAALEKLNEEIYMINNNISTPSEEYLSGYLDMWLEDYIKDEKSDNTLDKYRNVCNKYIKPNLGMLKLKDLKVIHIEKFLKTLRDKNLSKTSIQMYFGVLKTSLNKAIKLQLINDNPCKYVDTPKREKFNANILTLDEFKKVYNTLNKNVYEDFIFLLGLEITLETGLRRGEMCGLTWESIDFERKLIIIDKALIRVENNYKISKLKTEGSYRTLPVSDRLITLLKEQSIKQKENKLKYGELYIKNKFDNIDFNLVFTNENGKYILPSTFLQRLKRKLKYCGIEKRIRWHDLRHTNATLLLEGGVDFKTLQNRLGHSLIGTTMDIYAHVTEEMNRNATSVIENMLKIK</sequence>
<dbReference type="EMBL" id="BAAACO010000001">
    <property type="protein sequence ID" value="GAA0856786.1"/>
    <property type="molecule type" value="Genomic_DNA"/>
</dbReference>
<feature type="domain" description="Core-binding (CB)" evidence="8">
    <location>
        <begin position="55"/>
        <end position="142"/>
    </location>
</feature>
<dbReference type="InterPro" id="IPR011010">
    <property type="entry name" value="DNA_brk_join_enz"/>
</dbReference>
<dbReference type="RefSeq" id="WP_346025804.1">
    <property type="nucleotide sequence ID" value="NZ_BAAACO010000001.1"/>
</dbReference>
<evidence type="ECO:0000313" key="9">
    <source>
        <dbReference type="EMBL" id="GAA0856786.1"/>
    </source>
</evidence>
<evidence type="ECO:0000259" key="8">
    <source>
        <dbReference type="PROSITE" id="PS51900"/>
    </source>
</evidence>
<dbReference type="InterPro" id="IPR044068">
    <property type="entry name" value="CB"/>
</dbReference>
<evidence type="ECO:0000256" key="2">
    <source>
        <dbReference type="ARBA" id="ARBA00008857"/>
    </source>
</evidence>
<accession>A0ABN1LJ92</accession>
<dbReference type="InterPro" id="IPR010998">
    <property type="entry name" value="Integrase_recombinase_N"/>
</dbReference>
<dbReference type="InterPro" id="IPR004107">
    <property type="entry name" value="Integrase_SAM-like_N"/>
</dbReference>
<dbReference type="Gene3D" id="1.10.150.130">
    <property type="match status" value="1"/>
</dbReference>
<dbReference type="Gene3D" id="1.10.443.10">
    <property type="entry name" value="Intergrase catalytic core"/>
    <property type="match status" value="1"/>
</dbReference>
<dbReference type="PROSITE" id="PS51900">
    <property type="entry name" value="CB"/>
    <property type="match status" value="1"/>
</dbReference>
<dbReference type="InterPro" id="IPR002104">
    <property type="entry name" value="Integrase_catalytic"/>
</dbReference>
<keyword evidence="3" id="KW-0229">DNA integration</keyword>
<evidence type="ECO:0000256" key="1">
    <source>
        <dbReference type="ARBA" id="ARBA00003283"/>
    </source>
</evidence>
<proteinExistence type="inferred from homology"/>
<dbReference type="PROSITE" id="PS51898">
    <property type="entry name" value="TYR_RECOMBINASE"/>
    <property type="match status" value="1"/>
</dbReference>
<evidence type="ECO:0000256" key="4">
    <source>
        <dbReference type="ARBA" id="ARBA00023125"/>
    </source>
</evidence>
<protein>
    <submittedName>
        <fullName evidence="9">Site-specific integrase</fullName>
    </submittedName>
</protein>
<name>A0ABN1LJ92_9CLOT</name>